<reference evidence="2 3" key="2">
    <citation type="submission" date="2018-06" db="EMBL/GenBank/DDBJ databases">
        <authorList>
            <consortium name="Pathogen Informatics"/>
            <person name="Doyle S."/>
        </authorList>
    </citation>
    <scope>NUCLEOTIDE SEQUENCE [LARGE SCALE GENOMIC DNA]</scope>
    <source>
        <strain evidence="2 3">NCTC10476</strain>
    </source>
</reference>
<dbReference type="PANTHER" id="PTHR32432:SF3">
    <property type="entry name" value="ETHANOLAMINE UTILIZATION PROTEIN EUTJ"/>
    <property type="match status" value="1"/>
</dbReference>
<dbReference type="KEGG" id="yrb:UGYR_11040"/>
<dbReference type="PATRIC" id="fig|29486.44.peg.1772"/>
<dbReference type="EMBL" id="UHJG01000001">
    <property type="protein sequence ID" value="SUQ00593.1"/>
    <property type="molecule type" value="Genomic_DNA"/>
</dbReference>
<sequence>MYAQIWQVGLDIQMSSVRALAVLRRRYGWQLRYWWQQPLPDGVLQNGNLQHLEALSELLSHLRKQLPRHISLRITLPIQRILQQNFALPDKRLKEPDRSHYIYSAAARQFPLISQVLALDYRENSAEQQPQLITAARQQDIERWQDCLQQADFQPEVIDISPCALRYMANAAGLQPQHLLVHGLEKEWLWTTSADMPFRYGLIPAPVDRCTSEILAELHRLNPAVDAKPYGVYYSGMLAGPLPANTRAWSPFLAFRQRQPPFPVSPMSFALAGGLAIRPVDADVSG</sequence>
<dbReference type="Proteomes" id="UP000255169">
    <property type="component" value="Unassembled WGS sequence"/>
</dbReference>
<dbReference type="RefSeq" id="WP_038242846.1">
    <property type="nucleotide sequence ID" value="NZ_CABIHR010000036.1"/>
</dbReference>
<accession>A0A085U713</accession>
<dbReference type="OrthoDB" id="6447548at2"/>
<evidence type="ECO:0000313" key="1">
    <source>
        <dbReference type="EMBL" id="CEK26008.1"/>
    </source>
</evidence>
<dbReference type="InterPro" id="IPR050696">
    <property type="entry name" value="FtsA/MreB"/>
</dbReference>
<dbReference type="PANTHER" id="PTHR32432">
    <property type="entry name" value="CELL DIVISION PROTEIN FTSA-RELATED"/>
    <property type="match status" value="1"/>
</dbReference>
<keyword evidence="3" id="KW-1185">Reference proteome</keyword>
<dbReference type="Gene3D" id="3.30.420.40">
    <property type="match status" value="1"/>
</dbReference>
<dbReference type="eggNOG" id="COG4972">
    <property type="taxonomic scope" value="Bacteria"/>
</dbReference>
<dbReference type="EMBL" id="LN681231">
    <property type="protein sequence ID" value="CEK26008.1"/>
    <property type="molecule type" value="Genomic_DNA"/>
</dbReference>
<name>A0A085U713_YERRU</name>
<dbReference type="InterPro" id="IPR005883">
    <property type="entry name" value="PilM"/>
</dbReference>
<dbReference type="GeneID" id="66877992"/>
<dbReference type="AlphaFoldDB" id="A0A085U713"/>
<dbReference type="STRING" id="29486.UGYR_11040"/>
<evidence type="ECO:0000313" key="2">
    <source>
        <dbReference type="EMBL" id="SUQ00593.1"/>
    </source>
</evidence>
<evidence type="ECO:0000313" key="3">
    <source>
        <dbReference type="Proteomes" id="UP000255169"/>
    </source>
</evidence>
<proteinExistence type="predicted"/>
<dbReference type="Pfam" id="PF11104">
    <property type="entry name" value="PilM_2"/>
    <property type="match status" value="1"/>
</dbReference>
<organism evidence="2 3">
    <name type="scientific">Yersinia ruckeri</name>
    <dbReference type="NCBI Taxonomy" id="29486"/>
    <lineage>
        <taxon>Bacteria</taxon>
        <taxon>Pseudomonadati</taxon>
        <taxon>Pseudomonadota</taxon>
        <taxon>Gammaproteobacteria</taxon>
        <taxon>Enterobacterales</taxon>
        <taxon>Yersiniaceae</taxon>
        <taxon>Yersinia</taxon>
    </lineage>
</organism>
<gene>
    <name evidence="1" type="ORF">CSF007_1070</name>
    <name evidence="2" type="ORF">NCTC10476_01894</name>
</gene>
<dbReference type="Gene3D" id="3.30.1490.300">
    <property type="match status" value="1"/>
</dbReference>
<protein>
    <submittedName>
        <fullName evidence="2">Type IV pilus assembly protein PilM</fullName>
    </submittedName>
    <submittedName>
        <fullName evidence="1">Type IV pilus biogenesis protein PilM</fullName>
    </submittedName>
</protein>
<reference evidence="1" key="1">
    <citation type="journal article" date="2015" name="Genome Announc.">
        <title>Complete Genome Sequence of Yersinia ruckeri Strain CSF007-82, Etiologic Agent of Red Mouth Disease in Salmonid Fish.</title>
        <authorList>
            <person name="Nelson M.C."/>
            <person name="LaPatra S.E."/>
            <person name="Welch T.J."/>
            <person name="Graf J."/>
        </authorList>
    </citation>
    <scope>NUCLEOTIDE SEQUENCE</scope>
    <source>
        <strain evidence="1">CSF007-82</strain>
    </source>
</reference>